<dbReference type="InterPro" id="IPR043519">
    <property type="entry name" value="NT_sf"/>
</dbReference>
<proteinExistence type="predicted"/>
<accession>A0A1I0C6K1</accession>
<dbReference type="PANTHER" id="PTHR34822">
    <property type="entry name" value="GRPB DOMAIN PROTEIN (AFU_ORTHOLOGUE AFUA_1G01530)"/>
    <property type="match status" value="1"/>
</dbReference>
<dbReference type="InterPro" id="IPR007344">
    <property type="entry name" value="GrpB/CoaE"/>
</dbReference>
<organism evidence="1 2">
    <name type="scientific">Thomasclavelia cocleata</name>
    <dbReference type="NCBI Taxonomy" id="69824"/>
    <lineage>
        <taxon>Bacteria</taxon>
        <taxon>Bacillati</taxon>
        <taxon>Bacillota</taxon>
        <taxon>Erysipelotrichia</taxon>
        <taxon>Erysipelotrichales</taxon>
        <taxon>Coprobacillaceae</taxon>
        <taxon>Thomasclavelia</taxon>
    </lineage>
</organism>
<reference evidence="2" key="1">
    <citation type="submission" date="2016-10" db="EMBL/GenBank/DDBJ databases">
        <authorList>
            <person name="Varghese N."/>
            <person name="Submissions S."/>
        </authorList>
    </citation>
    <scope>NUCLEOTIDE SEQUENCE [LARGE SCALE GENOMIC DNA]</scope>
    <source>
        <strain evidence="2">DSM 1551</strain>
    </source>
</reference>
<dbReference type="PANTHER" id="PTHR34822:SF1">
    <property type="entry name" value="GRPB FAMILY PROTEIN"/>
    <property type="match status" value="1"/>
</dbReference>
<dbReference type="RefSeq" id="WP_092351872.1">
    <property type="nucleotide sequence ID" value="NZ_CAJTPY010000011.1"/>
</dbReference>
<dbReference type="AlphaFoldDB" id="A0A1I0C6K1"/>
<dbReference type="SUPFAM" id="SSF81301">
    <property type="entry name" value="Nucleotidyltransferase"/>
    <property type="match status" value="1"/>
</dbReference>
<dbReference type="OrthoDB" id="9799092at2"/>
<sequence length="172" mass="20539">MIIKIVDYNENWPLKYAVEANEIRNAVINNLISIYHIGSTAIKEIRAREMLDILIVVKKTISIDELVTQLEKLDYNYCKESDNTRCYSLKKKDNSFCLYVFYEDQVSEIEKYLAVSLYLKEHHEIAAEYMKVKDTYIKSYLNNKYYQEKKKFFNEIEIDACLWYKSKNIHVA</sequence>
<gene>
    <name evidence="1" type="ORF">SAMN04489758_10277</name>
</gene>
<dbReference type="Pfam" id="PF04229">
    <property type="entry name" value="GrpB"/>
    <property type="match status" value="1"/>
</dbReference>
<evidence type="ECO:0000313" key="2">
    <source>
        <dbReference type="Proteomes" id="UP000198558"/>
    </source>
</evidence>
<dbReference type="Gene3D" id="3.30.460.10">
    <property type="entry name" value="Beta Polymerase, domain 2"/>
    <property type="match status" value="1"/>
</dbReference>
<dbReference type="GO" id="GO:0016740">
    <property type="term" value="F:transferase activity"/>
    <property type="evidence" value="ECO:0007669"/>
    <property type="project" value="UniProtKB-KW"/>
</dbReference>
<dbReference type="GeneID" id="78287383"/>
<name>A0A1I0C6K1_9FIRM</name>
<keyword evidence="1" id="KW-0808">Transferase</keyword>
<dbReference type="EMBL" id="FOIN01000002">
    <property type="protein sequence ID" value="SET14381.1"/>
    <property type="molecule type" value="Genomic_DNA"/>
</dbReference>
<dbReference type="Proteomes" id="UP000198558">
    <property type="component" value="Unassembled WGS sequence"/>
</dbReference>
<keyword evidence="2" id="KW-1185">Reference proteome</keyword>
<evidence type="ECO:0000313" key="1">
    <source>
        <dbReference type="EMBL" id="SET14381.1"/>
    </source>
</evidence>
<protein>
    <submittedName>
        <fullName evidence="1">GrpB domain, predicted nucleotidyltransferase, UPF0157 family</fullName>
    </submittedName>
</protein>